<accession>A0A0D9VKM1</accession>
<name>A0A0D9VKM1_9ORYZ</name>
<dbReference type="AlphaFoldDB" id="A0A0D9VKM1"/>
<reference evidence="3" key="2">
    <citation type="submission" date="2013-12" db="EMBL/GenBank/DDBJ databases">
        <authorList>
            <person name="Yu Y."/>
            <person name="Lee S."/>
            <person name="de Baynast K."/>
            <person name="Wissotski M."/>
            <person name="Liu L."/>
            <person name="Talag J."/>
            <person name="Goicoechea J."/>
            <person name="Angelova A."/>
            <person name="Jetty R."/>
            <person name="Kudrna D."/>
            <person name="Golser W."/>
            <person name="Rivera L."/>
            <person name="Zhang J."/>
            <person name="Wing R."/>
        </authorList>
    </citation>
    <scope>NUCLEOTIDE SEQUENCE</scope>
</reference>
<dbReference type="EnsemblPlants" id="LPERR02G25600.1">
    <property type="protein sequence ID" value="LPERR02G25600.1"/>
    <property type="gene ID" value="LPERR02G25600"/>
</dbReference>
<dbReference type="HOGENOM" id="CLU_1463320_0_0_1"/>
<feature type="region of interest" description="Disordered" evidence="1">
    <location>
        <begin position="21"/>
        <end position="99"/>
    </location>
</feature>
<dbReference type="Proteomes" id="UP000032180">
    <property type="component" value="Chromosome 2"/>
</dbReference>
<feature type="compositionally biased region" description="Basic and acidic residues" evidence="1">
    <location>
        <begin position="83"/>
        <end position="97"/>
    </location>
</feature>
<evidence type="ECO:0000313" key="3">
    <source>
        <dbReference type="Proteomes" id="UP000032180"/>
    </source>
</evidence>
<sequence length="185" mass="20773">MERARRCCRCSGGADHWVPRDERRAARRGGGKVHRRRQRRMEVLRRGLGQGEDLPRRRRARVQVQRGGARRGGRGPGGVPELHGAEGRQEDAERARQGDAPQGHALLHLHRAGALQGRHEACHQGHLACVVFELTSHFGRFELVRPVRLLVNLLSTRSWSLQLAMCVCDVLVSTFYGQFAGVCPR</sequence>
<reference evidence="2 3" key="1">
    <citation type="submission" date="2012-08" db="EMBL/GenBank/DDBJ databases">
        <title>Oryza genome evolution.</title>
        <authorList>
            <person name="Wing R.A."/>
        </authorList>
    </citation>
    <scope>NUCLEOTIDE SEQUENCE</scope>
</reference>
<feature type="compositionally biased region" description="Basic residues" evidence="1">
    <location>
        <begin position="25"/>
        <end position="39"/>
    </location>
</feature>
<organism evidence="2 3">
    <name type="scientific">Leersia perrieri</name>
    <dbReference type="NCBI Taxonomy" id="77586"/>
    <lineage>
        <taxon>Eukaryota</taxon>
        <taxon>Viridiplantae</taxon>
        <taxon>Streptophyta</taxon>
        <taxon>Embryophyta</taxon>
        <taxon>Tracheophyta</taxon>
        <taxon>Spermatophyta</taxon>
        <taxon>Magnoliopsida</taxon>
        <taxon>Liliopsida</taxon>
        <taxon>Poales</taxon>
        <taxon>Poaceae</taxon>
        <taxon>BOP clade</taxon>
        <taxon>Oryzoideae</taxon>
        <taxon>Oryzeae</taxon>
        <taxon>Oryzinae</taxon>
        <taxon>Leersia</taxon>
    </lineage>
</organism>
<protein>
    <submittedName>
        <fullName evidence="2">Uncharacterized protein</fullName>
    </submittedName>
</protein>
<keyword evidence="3" id="KW-1185">Reference proteome</keyword>
<evidence type="ECO:0000256" key="1">
    <source>
        <dbReference type="SAM" id="MobiDB-lite"/>
    </source>
</evidence>
<dbReference type="Gramene" id="LPERR02G25600.1">
    <property type="protein sequence ID" value="LPERR02G25600.1"/>
    <property type="gene ID" value="LPERR02G25600"/>
</dbReference>
<evidence type="ECO:0000313" key="2">
    <source>
        <dbReference type="EnsemblPlants" id="LPERR02G25600.1"/>
    </source>
</evidence>
<reference evidence="2" key="3">
    <citation type="submission" date="2015-04" db="UniProtKB">
        <authorList>
            <consortium name="EnsemblPlants"/>
        </authorList>
    </citation>
    <scope>IDENTIFICATION</scope>
</reference>
<proteinExistence type="predicted"/>